<dbReference type="Proteomes" id="UP000824007">
    <property type="component" value="Unassembled WGS sequence"/>
</dbReference>
<gene>
    <name evidence="1" type="ORF">H9831_09380</name>
</gene>
<dbReference type="GO" id="GO:0006355">
    <property type="term" value="P:regulation of DNA-templated transcription"/>
    <property type="evidence" value="ECO:0007669"/>
    <property type="project" value="InterPro"/>
</dbReference>
<dbReference type="InterPro" id="IPR010985">
    <property type="entry name" value="Ribbon_hlx_hlx"/>
</dbReference>
<dbReference type="Gene3D" id="1.10.1220.10">
    <property type="entry name" value="Met repressor-like"/>
    <property type="match status" value="1"/>
</dbReference>
<comment type="caution">
    <text evidence="1">The sequence shown here is derived from an EMBL/GenBank/DDBJ whole genome shotgun (WGS) entry which is preliminary data.</text>
</comment>
<protein>
    <submittedName>
        <fullName evidence="1">DUF1778 domain-containing protein</fullName>
    </submittedName>
</protein>
<dbReference type="InterPro" id="IPR013321">
    <property type="entry name" value="Arc_rbn_hlx_hlx"/>
</dbReference>
<dbReference type="SUPFAM" id="SSF47598">
    <property type="entry name" value="Ribbon-helix-helix"/>
    <property type="match status" value="1"/>
</dbReference>
<accession>A0A9D1YPT1</accession>
<organism evidence="1 2">
    <name type="scientific">Candidatus Eisenbergiella pullistercoris</name>
    <dbReference type="NCBI Taxonomy" id="2838555"/>
    <lineage>
        <taxon>Bacteria</taxon>
        <taxon>Bacillati</taxon>
        <taxon>Bacillota</taxon>
        <taxon>Clostridia</taxon>
        <taxon>Lachnospirales</taxon>
        <taxon>Lachnospiraceae</taxon>
        <taxon>Eisenbergiella</taxon>
    </lineage>
</organism>
<dbReference type="EMBL" id="DXDD01000115">
    <property type="protein sequence ID" value="HIY60875.1"/>
    <property type="molecule type" value="Genomic_DNA"/>
</dbReference>
<dbReference type="AlphaFoldDB" id="A0A9D1YPT1"/>
<reference evidence="1" key="2">
    <citation type="submission" date="2021-04" db="EMBL/GenBank/DDBJ databases">
        <authorList>
            <person name="Gilroy R."/>
        </authorList>
    </citation>
    <scope>NUCLEOTIDE SEQUENCE</scope>
    <source>
        <strain evidence="1">ChiSxjej3B15-24422</strain>
    </source>
</reference>
<evidence type="ECO:0000313" key="2">
    <source>
        <dbReference type="Proteomes" id="UP000824007"/>
    </source>
</evidence>
<proteinExistence type="predicted"/>
<evidence type="ECO:0000313" key="1">
    <source>
        <dbReference type="EMBL" id="HIY60875.1"/>
    </source>
</evidence>
<name>A0A9D1YPT1_9FIRM</name>
<sequence length="77" mass="8566">MPEEKRSTYSGQTEARRRASAKYLKEAVEDVRIRVPKGQKAVIKAHAESQGESMNDFVVRAIDEAIEQDAGKSSAEE</sequence>
<reference evidence="1" key="1">
    <citation type="journal article" date="2021" name="PeerJ">
        <title>Extensive microbial diversity within the chicken gut microbiome revealed by metagenomics and culture.</title>
        <authorList>
            <person name="Gilroy R."/>
            <person name="Ravi A."/>
            <person name="Getino M."/>
            <person name="Pursley I."/>
            <person name="Horton D.L."/>
            <person name="Alikhan N.F."/>
            <person name="Baker D."/>
            <person name="Gharbi K."/>
            <person name="Hall N."/>
            <person name="Watson M."/>
            <person name="Adriaenssens E.M."/>
            <person name="Foster-Nyarko E."/>
            <person name="Jarju S."/>
            <person name="Secka A."/>
            <person name="Antonio M."/>
            <person name="Oren A."/>
            <person name="Chaudhuri R.R."/>
            <person name="La Ragione R."/>
            <person name="Hildebrand F."/>
            <person name="Pallen M.J."/>
        </authorList>
    </citation>
    <scope>NUCLEOTIDE SEQUENCE</scope>
    <source>
        <strain evidence="1">ChiSxjej3B15-24422</strain>
    </source>
</reference>